<keyword evidence="2" id="KW-1185">Reference proteome</keyword>
<sequence>MAGIDAIDVTGLPVCPGGFSLTLDLEDGRGPLPISLIIEEAEAEIGAANALIKAYEMDRSTEE</sequence>
<reference evidence="1 2" key="1">
    <citation type="journal article" date="2013" name="Genome Announc.">
        <title>Genome Sequence of Rhizobium lupini HPC(L) Isolated from Saline Desert Soil, Kutch (Gujarat).</title>
        <authorList>
            <person name="Agarwal L."/>
            <person name="Purohit H.J."/>
        </authorList>
    </citation>
    <scope>NUCLEOTIDE SEQUENCE [LARGE SCALE GENOMIC DNA]</scope>
    <source>
        <strain evidence="2">HPC(L)</strain>
    </source>
</reference>
<dbReference type="RefSeq" id="WP_006699665.1">
    <property type="nucleotide sequence ID" value="NZ_AMQQ01000029.1"/>
</dbReference>
<proteinExistence type="predicted"/>
<accession>A0ABN0HIH4</accession>
<protein>
    <submittedName>
        <fullName evidence="1">Uncharacterized protein</fullName>
    </submittedName>
</protein>
<organism evidence="1 2">
    <name type="scientific">Bradyrhizobium lupini HPC(L)</name>
    <dbReference type="NCBI Taxonomy" id="1229491"/>
    <lineage>
        <taxon>Bacteria</taxon>
        <taxon>Pseudomonadati</taxon>
        <taxon>Pseudomonadota</taxon>
        <taxon>Alphaproteobacteria</taxon>
        <taxon>Hyphomicrobiales</taxon>
        <taxon>Nitrobacteraceae</taxon>
        <taxon>Bradyrhizobium</taxon>
    </lineage>
</organism>
<dbReference type="Proteomes" id="UP000017668">
    <property type="component" value="Unassembled WGS sequence"/>
</dbReference>
<comment type="caution">
    <text evidence="1">The sequence shown here is derived from an EMBL/GenBank/DDBJ whole genome shotgun (WGS) entry which is preliminary data.</text>
</comment>
<evidence type="ECO:0000313" key="1">
    <source>
        <dbReference type="EMBL" id="EKJ94380.1"/>
    </source>
</evidence>
<dbReference type="EMBL" id="AMQQ01000029">
    <property type="protein sequence ID" value="EKJ94380.1"/>
    <property type="molecule type" value="Genomic_DNA"/>
</dbReference>
<gene>
    <name evidence="1" type="ORF">C241_19477</name>
</gene>
<evidence type="ECO:0000313" key="2">
    <source>
        <dbReference type="Proteomes" id="UP000017668"/>
    </source>
</evidence>
<name>A0ABN0HIH4_RHILU</name>